<gene>
    <name evidence="2" type="ORF">FN960_18940</name>
</gene>
<reference evidence="2 3" key="1">
    <citation type="submission" date="2019-07" db="EMBL/GenBank/DDBJ databases">
        <authorList>
            <person name="Park Y.J."/>
            <person name="Jeong S.E."/>
            <person name="Jung H.S."/>
        </authorList>
    </citation>
    <scope>NUCLEOTIDE SEQUENCE [LARGE SCALE GENOMIC DNA]</scope>
    <source>
        <strain evidence="3">P16(2019)</strain>
    </source>
</reference>
<keyword evidence="3" id="KW-1185">Reference proteome</keyword>
<evidence type="ECO:0000313" key="3">
    <source>
        <dbReference type="Proteomes" id="UP000318521"/>
    </source>
</evidence>
<dbReference type="InterPro" id="IPR025426">
    <property type="entry name" value="DUF4305"/>
</dbReference>
<keyword evidence="1" id="KW-1133">Transmembrane helix</keyword>
<evidence type="ECO:0000256" key="1">
    <source>
        <dbReference type="SAM" id="Phobius"/>
    </source>
</evidence>
<dbReference type="Pfam" id="PF14146">
    <property type="entry name" value="DUF4305"/>
    <property type="match status" value="1"/>
</dbReference>
<feature type="transmembrane region" description="Helical" evidence="1">
    <location>
        <begin position="7"/>
        <end position="29"/>
    </location>
</feature>
<keyword evidence="1" id="KW-0812">Transmembrane</keyword>
<protein>
    <submittedName>
        <fullName evidence="2">DUF4305 domain-containing protein</fullName>
    </submittedName>
</protein>
<proteinExistence type="predicted"/>
<feature type="transmembrane region" description="Helical" evidence="1">
    <location>
        <begin position="35"/>
        <end position="55"/>
    </location>
</feature>
<organism evidence="2 3">
    <name type="scientific">Alkalicoccobacillus porphyridii</name>
    <dbReference type="NCBI Taxonomy" id="2597270"/>
    <lineage>
        <taxon>Bacteria</taxon>
        <taxon>Bacillati</taxon>
        <taxon>Bacillota</taxon>
        <taxon>Bacilli</taxon>
        <taxon>Bacillales</taxon>
        <taxon>Bacillaceae</taxon>
        <taxon>Alkalicoccobacillus</taxon>
    </lineage>
</organism>
<evidence type="ECO:0000313" key="2">
    <source>
        <dbReference type="EMBL" id="TSB44924.1"/>
    </source>
</evidence>
<dbReference type="Proteomes" id="UP000318521">
    <property type="component" value="Unassembled WGS sequence"/>
</dbReference>
<dbReference type="AlphaFoldDB" id="A0A553ZTZ2"/>
<keyword evidence="1" id="KW-0472">Membrane</keyword>
<dbReference type="OrthoDB" id="2355666at2"/>
<accession>A0A553ZTZ2</accession>
<dbReference type="RefSeq" id="WP_143850443.1">
    <property type="nucleotide sequence ID" value="NZ_VLXZ01000017.1"/>
</dbReference>
<name>A0A553ZTZ2_9BACI</name>
<dbReference type="EMBL" id="VLXZ01000017">
    <property type="protein sequence ID" value="TSB44924.1"/>
    <property type="molecule type" value="Genomic_DNA"/>
</dbReference>
<comment type="caution">
    <text evidence="2">The sequence shown here is derived from an EMBL/GenBank/DDBJ whole genome shotgun (WGS) entry which is preliminary data.</text>
</comment>
<sequence>MRMASPVAMAVFYLFLGIVLVYLATMQVGANGWTFFSFFIIAFAAFDFYVGIRFLRMRKMIKQMQDKDQK</sequence>